<reference evidence="1 2" key="1">
    <citation type="submission" date="2019-12" db="EMBL/GenBank/DDBJ databases">
        <authorList>
            <person name="Alioto T."/>
            <person name="Alioto T."/>
            <person name="Gomez Garrido J."/>
        </authorList>
    </citation>
    <scope>NUCLEOTIDE SEQUENCE [LARGE SCALE GENOMIC DNA]</scope>
</reference>
<name>A0A8S0T149_OLEEU</name>
<dbReference type="EMBL" id="CACTIH010005569">
    <property type="protein sequence ID" value="CAA2997802.1"/>
    <property type="molecule type" value="Genomic_DNA"/>
</dbReference>
<dbReference type="Gramene" id="OE9A012951T1">
    <property type="protein sequence ID" value="OE9A012951C1"/>
    <property type="gene ID" value="OE9A012951"/>
</dbReference>
<evidence type="ECO:0000313" key="1">
    <source>
        <dbReference type="EMBL" id="CAA2997802.1"/>
    </source>
</evidence>
<feature type="non-terminal residue" evidence="1">
    <location>
        <position position="1"/>
    </location>
</feature>
<proteinExistence type="predicted"/>
<protein>
    <submittedName>
        <fullName evidence="1">Uncharacterized protein</fullName>
    </submittedName>
</protein>
<accession>A0A8S0T149</accession>
<organism evidence="1 2">
    <name type="scientific">Olea europaea subsp. europaea</name>
    <dbReference type="NCBI Taxonomy" id="158383"/>
    <lineage>
        <taxon>Eukaryota</taxon>
        <taxon>Viridiplantae</taxon>
        <taxon>Streptophyta</taxon>
        <taxon>Embryophyta</taxon>
        <taxon>Tracheophyta</taxon>
        <taxon>Spermatophyta</taxon>
        <taxon>Magnoliopsida</taxon>
        <taxon>eudicotyledons</taxon>
        <taxon>Gunneridae</taxon>
        <taxon>Pentapetalae</taxon>
        <taxon>asterids</taxon>
        <taxon>lamiids</taxon>
        <taxon>Lamiales</taxon>
        <taxon>Oleaceae</taxon>
        <taxon>Oleeae</taxon>
        <taxon>Olea</taxon>
    </lineage>
</organism>
<sequence>AISSFLATVSERAEIRQVDWKRPEKLDSGHKPRITTILAKFLRLGLRIINFRVNYVRFKTSLTKKNCTRGNFIICRDGVR</sequence>
<comment type="caution">
    <text evidence="1">The sequence shown here is derived from an EMBL/GenBank/DDBJ whole genome shotgun (WGS) entry which is preliminary data.</text>
</comment>
<dbReference type="Proteomes" id="UP000594638">
    <property type="component" value="Unassembled WGS sequence"/>
</dbReference>
<keyword evidence="2" id="KW-1185">Reference proteome</keyword>
<gene>
    <name evidence="1" type="ORF">OLEA9_A012951</name>
</gene>
<dbReference type="AlphaFoldDB" id="A0A8S0T149"/>
<evidence type="ECO:0000313" key="2">
    <source>
        <dbReference type="Proteomes" id="UP000594638"/>
    </source>
</evidence>
<feature type="non-terminal residue" evidence="1">
    <location>
        <position position="80"/>
    </location>
</feature>